<dbReference type="Gene3D" id="3.20.20.190">
    <property type="entry name" value="Phosphatidylinositol (PI) phosphodiesterase"/>
    <property type="match status" value="1"/>
</dbReference>
<dbReference type="InterPro" id="IPR051057">
    <property type="entry name" value="PI-PLC_domain"/>
</dbReference>
<keyword evidence="8" id="KW-1185">Reference proteome</keyword>
<keyword evidence="3" id="KW-0460">Magnesium</keyword>
<evidence type="ECO:0000313" key="7">
    <source>
        <dbReference type="EMBL" id="RWS14140.1"/>
    </source>
</evidence>
<dbReference type="PROSITE" id="PS50007">
    <property type="entry name" value="PIPLC_X_DOMAIN"/>
    <property type="match status" value="1"/>
</dbReference>
<evidence type="ECO:0000313" key="8">
    <source>
        <dbReference type="Proteomes" id="UP000285301"/>
    </source>
</evidence>
<organism evidence="7 8">
    <name type="scientific">Dinothrombium tinctorium</name>
    <dbReference type="NCBI Taxonomy" id="1965070"/>
    <lineage>
        <taxon>Eukaryota</taxon>
        <taxon>Metazoa</taxon>
        <taxon>Ecdysozoa</taxon>
        <taxon>Arthropoda</taxon>
        <taxon>Chelicerata</taxon>
        <taxon>Arachnida</taxon>
        <taxon>Acari</taxon>
        <taxon>Acariformes</taxon>
        <taxon>Trombidiformes</taxon>
        <taxon>Prostigmata</taxon>
        <taxon>Anystina</taxon>
        <taxon>Parasitengona</taxon>
        <taxon>Trombidioidea</taxon>
        <taxon>Trombidiidae</taxon>
        <taxon>Dinothrombium</taxon>
    </lineage>
</organism>
<dbReference type="GO" id="GO:0046872">
    <property type="term" value="F:metal ion binding"/>
    <property type="evidence" value="ECO:0007669"/>
    <property type="project" value="UniProtKB-KW"/>
</dbReference>
<dbReference type="InterPro" id="IPR000909">
    <property type="entry name" value="PLipase_C_PInositol-sp_X_dom"/>
</dbReference>
<proteinExistence type="predicted"/>
<keyword evidence="4" id="KW-1015">Disulfide bond</keyword>
<dbReference type="EMBL" id="NCKU01000793">
    <property type="protein sequence ID" value="RWS14140.1"/>
    <property type="molecule type" value="Genomic_DNA"/>
</dbReference>
<comment type="caution">
    <text evidence="7">The sequence shown here is derived from an EMBL/GenBank/DDBJ whole genome shotgun (WGS) entry which is preliminary data.</text>
</comment>
<dbReference type="GO" id="GO:0008081">
    <property type="term" value="F:phosphoric diester hydrolase activity"/>
    <property type="evidence" value="ECO:0007669"/>
    <property type="project" value="InterPro"/>
</dbReference>
<evidence type="ECO:0000259" key="6">
    <source>
        <dbReference type="SMART" id="SM00148"/>
    </source>
</evidence>
<evidence type="ECO:0000256" key="2">
    <source>
        <dbReference type="ARBA" id="ARBA00022723"/>
    </source>
</evidence>
<dbReference type="AlphaFoldDB" id="A0A3S3QUH0"/>
<reference evidence="7 8" key="1">
    <citation type="journal article" date="2018" name="Gigascience">
        <title>Genomes of trombidid mites reveal novel predicted allergens and laterally-transferred genes associated with secondary metabolism.</title>
        <authorList>
            <person name="Dong X."/>
            <person name="Chaisiri K."/>
            <person name="Xia D."/>
            <person name="Armstrong S.D."/>
            <person name="Fang Y."/>
            <person name="Donnelly M.J."/>
            <person name="Kadowaki T."/>
            <person name="McGarry J.W."/>
            <person name="Darby A.C."/>
            <person name="Makepeace B.L."/>
        </authorList>
    </citation>
    <scope>NUCLEOTIDE SEQUENCE [LARGE SCALE GENOMIC DNA]</scope>
    <source>
        <strain evidence="7">UoL-WK</strain>
    </source>
</reference>
<gene>
    <name evidence="7" type="ORF">B4U79_02924</name>
</gene>
<dbReference type="PANTHER" id="PTHR13593:SF103">
    <property type="entry name" value="RE10370P"/>
    <property type="match status" value="1"/>
</dbReference>
<name>A0A3S3QUH0_9ACAR</name>
<dbReference type="InterPro" id="IPR017946">
    <property type="entry name" value="PLC-like_Pdiesterase_TIM-brl"/>
</dbReference>
<feature type="domain" description="Phosphatidylinositol-specific phospholipase C X" evidence="6">
    <location>
        <begin position="103"/>
        <end position="250"/>
    </location>
</feature>
<dbReference type="GO" id="GO:0006629">
    <property type="term" value="P:lipid metabolic process"/>
    <property type="evidence" value="ECO:0007669"/>
    <property type="project" value="InterPro"/>
</dbReference>
<keyword evidence="2" id="KW-0479">Metal-binding</keyword>
<comment type="catalytic activity">
    <reaction evidence="1">
        <text>an N-(acyl)-sphingosylphosphoethanolamine = an N-(acyl)-sphingosyl-1,3-cyclic phosphate + ethanolamine</text>
        <dbReference type="Rhea" id="RHEA:60648"/>
        <dbReference type="ChEBI" id="CHEBI:57603"/>
        <dbReference type="ChEBI" id="CHEBI:143891"/>
        <dbReference type="ChEBI" id="CHEBI:143892"/>
    </reaction>
</comment>
<dbReference type="GO" id="GO:0016829">
    <property type="term" value="F:lyase activity"/>
    <property type="evidence" value="ECO:0007669"/>
    <property type="project" value="UniProtKB-KW"/>
</dbReference>
<feature type="non-terminal residue" evidence="7">
    <location>
        <position position="1"/>
    </location>
</feature>
<accession>A0A3S3QUH0</accession>
<dbReference type="SMART" id="SM00148">
    <property type="entry name" value="PLCXc"/>
    <property type="match status" value="1"/>
</dbReference>
<evidence type="ECO:0000256" key="4">
    <source>
        <dbReference type="ARBA" id="ARBA00023157"/>
    </source>
</evidence>
<protein>
    <submittedName>
        <fullName evidence="7">PI-PLC X domain-containing protein 3-like protein</fullName>
    </submittedName>
</protein>
<sequence>KVFQRMLELNWKLNENLNETWIGLFDRPVAGNVSIRDALVFVSKPSLSGTLKTKIQFPIIDFQKSNLSSHCLGFWIAYVRYNDVLVVECIKSQPTWMRDNLAFIERRTLKEIMIPGSHNAGSYEIGYRRRSANTLKKYAICHEESVYNQLVFGIRRYLDIRVSYEEVKDRNETLWIAHGVLRMDISLESVLQQVKQFIEATEKEIVILDFHRFEKGFEENNETILDELIARHQLVIDLTKKYLRKFLAHRSDGYDMTIGQLLQRNQRVIIGYDKYNLHGEQFLFPRIKHLWADTDNITRLEEYFNETLCKISSPEPQSAMAQLTPTPWGVLFDKYGSIRKMSKKVNPLISEWFRERWWGCANIVSIDFILSNSIIDTAIKSNRLRYSNDAKSVRKKLKQRSKS</sequence>
<keyword evidence="5" id="KW-0456">Lyase</keyword>
<evidence type="ECO:0000256" key="1">
    <source>
        <dbReference type="ARBA" id="ARBA00000110"/>
    </source>
</evidence>
<evidence type="ECO:0000256" key="5">
    <source>
        <dbReference type="ARBA" id="ARBA00023239"/>
    </source>
</evidence>
<evidence type="ECO:0000256" key="3">
    <source>
        <dbReference type="ARBA" id="ARBA00022842"/>
    </source>
</evidence>
<dbReference type="OrthoDB" id="1046782at2759"/>
<dbReference type="Proteomes" id="UP000285301">
    <property type="component" value="Unassembled WGS sequence"/>
</dbReference>
<dbReference type="PANTHER" id="PTHR13593">
    <property type="match status" value="1"/>
</dbReference>
<dbReference type="SUPFAM" id="SSF51695">
    <property type="entry name" value="PLC-like phosphodiesterases"/>
    <property type="match status" value="1"/>
</dbReference>